<keyword evidence="8" id="KW-1185">Reference proteome</keyword>
<keyword evidence="5" id="KW-0676">Redox-active center</keyword>
<dbReference type="GO" id="GO:0016491">
    <property type="term" value="F:oxidoreductase activity"/>
    <property type="evidence" value="ECO:0007669"/>
    <property type="project" value="UniProtKB-KW"/>
</dbReference>
<dbReference type="GO" id="GO:0016853">
    <property type="term" value="F:isomerase activity"/>
    <property type="evidence" value="ECO:0007669"/>
    <property type="project" value="UniProtKB-KW"/>
</dbReference>
<evidence type="ECO:0000313" key="7">
    <source>
        <dbReference type="EMBL" id="SIN82768.1"/>
    </source>
</evidence>
<proteinExistence type="inferred from homology"/>
<keyword evidence="2" id="KW-0732">Signal</keyword>
<dbReference type="RefSeq" id="WP_074238764.1">
    <property type="nucleotide sequence ID" value="NZ_FSRA01000001.1"/>
</dbReference>
<dbReference type="InterPro" id="IPR012336">
    <property type="entry name" value="Thioredoxin-like_fold"/>
</dbReference>
<evidence type="ECO:0000256" key="3">
    <source>
        <dbReference type="ARBA" id="ARBA00023002"/>
    </source>
</evidence>
<feature type="domain" description="Thioredoxin" evidence="6">
    <location>
        <begin position="1"/>
        <end position="174"/>
    </location>
</feature>
<evidence type="ECO:0000259" key="6">
    <source>
        <dbReference type="PROSITE" id="PS51352"/>
    </source>
</evidence>
<dbReference type="SUPFAM" id="SSF52833">
    <property type="entry name" value="Thioredoxin-like"/>
    <property type="match status" value="1"/>
</dbReference>
<gene>
    <name evidence="7" type="ORF">SAMN04488055_1634</name>
</gene>
<keyword evidence="7" id="KW-0413">Isomerase</keyword>
<dbReference type="PROSITE" id="PS51352">
    <property type="entry name" value="THIOREDOXIN_2"/>
    <property type="match status" value="1"/>
</dbReference>
<organism evidence="7 8">
    <name type="scientific">Chitinophaga niabensis</name>
    <dbReference type="NCBI Taxonomy" id="536979"/>
    <lineage>
        <taxon>Bacteria</taxon>
        <taxon>Pseudomonadati</taxon>
        <taxon>Bacteroidota</taxon>
        <taxon>Chitinophagia</taxon>
        <taxon>Chitinophagales</taxon>
        <taxon>Chitinophagaceae</taxon>
        <taxon>Chitinophaga</taxon>
    </lineage>
</organism>
<protein>
    <submittedName>
        <fullName evidence="7">Protein-disulfide isomerase</fullName>
    </submittedName>
</protein>
<dbReference type="PANTHER" id="PTHR13887:SF14">
    <property type="entry name" value="DISULFIDE BOND FORMATION PROTEIN D"/>
    <property type="match status" value="1"/>
</dbReference>
<name>A0A1N6EIC4_9BACT</name>
<dbReference type="STRING" id="536979.SAMN04488055_1634"/>
<dbReference type="PANTHER" id="PTHR13887">
    <property type="entry name" value="GLUTATHIONE S-TRANSFERASE KAPPA"/>
    <property type="match status" value="1"/>
</dbReference>
<sequence length="174" mass="18811">MAKLSPPVNNEDHAEGAADAPVTLVEYGDFQCPHCGAAHPILKQLQQVHGKDLRLIFRHFPLSNSHPMAIPAALAAEAAAKQGKFWEMHDMIFEHQNELSPEAFLKFAGKLKLDLKAFEKDSEDESLAEKVDASFESGVRSGVNGTPSFFINGSKYNGGYDAASLSEAITAAAQ</sequence>
<accession>A0A1N6EIC4</accession>
<dbReference type="Pfam" id="PF13462">
    <property type="entry name" value="Thioredoxin_4"/>
    <property type="match status" value="1"/>
</dbReference>
<dbReference type="Proteomes" id="UP000185003">
    <property type="component" value="Unassembled WGS sequence"/>
</dbReference>
<dbReference type="EMBL" id="FSRA01000001">
    <property type="protein sequence ID" value="SIN82768.1"/>
    <property type="molecule type" value="Genomic_DNA"/>
</dbReference>
<dbReference type="InterPro" id="IPR013766">
    <property type="entry name" value="Thioredoxin_domain"/>
</dbReference>
<evidence type="ECO:0000256" key="5">
    <source>
        <dbReference type="ARBA" id="ARBA00023284"/>
    </source>
</evidence>
<dbReference type="InterPro" id="IPR036249">
    <property type="entry name" value="Thioredoxin-like_sf"/>
</dbReference>
<evidence type="ECO:0000256" key="4">
    <source>
        <dbReference type="ARBA" id="ARBA00023157"/>
    </source>
</evidence>
<evidence type="ECO:0000256" key="2">
    <source>
        <dbReference type="ARBA" id="ARBA00022729"/>
    </source>
</evidence>
<reference evidence="7 8" key="1">
    <citation type="submission" date="2016-11" db="EMBL/GenBank/DDBJ databases">
        <authorList>
            <person name="Jaros S."/>
            <person name="Januszkiewicz K."/>
            <person name="Wedrychowicz H."/>
        </authorList>
    </citation>
    <scope>NUCLEOTIDE SEQUENCE [LARGE SCALE GENOMIC DNA]</scope>
    <source>
        <strain evidence="7 8">DSM 24787</strain>
    </source>
</reference>
<dbReference type="AlphaFoldDB" id="A0A1N6EIC4"/>
<evidence type="ECO:0000256" key="1">
    <source>
        <dbReference type="ARBA" id="ARBA00005791"/>
    </source>
</evidence>
<keyword evidence="3" id="KW-0560">Oxidoreductase</keyword>
<dbReference type="OrthoDB" id="117402at2"/>
<dbReference type="Gene3D" id="3.40.30.10">
    <property type="entry name" value="Glutaredoxin"/>
    <property type="match status" value="1"/>
</dbReference>
<keyword evidence="4" id="KW-1015">Disulfide bond</keyword>
<comment type="similarity">
    <text evidence="1">Belongs to the thioredoxin family. DsbA subfamily.</text>
</comment>
<evidence type="ECO:0000313" key="8">
    <source>
        <dbReference type="Proteomes" id="UP000185003"/>
    </source>
</evidence>